<organism evidence="2 3">
    <name type="scientific">Acetobacterium tundrae</name>
    <dbReference type="NCBI Taxonomy" id="132932"/>
    <lineage>
        <taxon>Bacteria</taxon>
        <taxon>Bacillati</taxon>
        <taxon>Bacillota</taxon>
        <taxon>Clostridia</taxon>
        <taxon>Eubacteriales</taxon>
        <taxon>Eubacteriaceae</taxon>
        <taxon>Acetobacterium</taxon>
    </lineage>
</organism>
<dbReference type="InterPro" id="IPR029044">
    <property type="entry name" value="Nucleotide-diphossugar_trans"/>
</dbReference>
<evidence type="ECO:0000313" key="3">
    <source>
        <dbReference type="Proteomes" id="UP000653358"/>
    </source>
</evidence>
<reference evidence="2 3" key="1">
    <citation type="journal article" date="2020" name="mSystems">
        <title>Defining Genomic and Predicted Metabolic Features of the Acetobacterium Genus.</title>
        <authorList>
            <person name="Ross D.E."/>
            <person name="Marshall C.W."/>
            <person name="Gulliver D."/>
            <person name="May H.D."/>
            <person name="Norman R.S."/>
        </authorList>
    </citation>
    <scope>NUCLEOTIDE SEQUENCE [LARGE SCALE GENOMIC DNA]</scope>
    <source>
        <strain evidence="2 3">DSM 9173</strain>
    </source>
</reference>
<dbReference type="EMBL" id="WJBB01000001">
    <property type="protein sequence ID" value="MBC3795637.1"/>
    <property type="molecule type" value="Genomic_DNA"/>
</dbReference>
<comment type="caution">
    <text evidence="2">The sequence shown here is derived from an EMBL/GenBank/DDBJ whole genome shotgun (WGS) entry which is preliminary data.</text>
</comment>
<dbReference type="Proteomes" id="UP000653358">
    <property type="component" value="Unassembled WGS sequence"/>
</dbReference>
<keyword evidence="3" id="KW-1185">Reference proteome</keyword>
<accession>A0ABR6WGM4</accession>
<dbReference type="GO" id="GO:0016740">
    <property type="term" value="F:transferase activity"/>
    <property type="evidence" value="ECO:0007669"/>
    <property type="project" value="UniProtKB-KW"/>
</dbReference>
<dbReference type="Pfam" id="PF12804">
    <property type="entry name" value="NTP_transf_3"/>
    <property type="match status" value="1"/>
</dbReference>
<evidence type="ECO:0000313" key="2">
    <source>
        <dbReference type="EMBL" id="MBC3795637.1"/>
    </source>
</evidence>
<dbReference type="CDD" id="cd04182">
    <property type="entry name" value="GT_2_like_f"/>
    <property type="match status" value="1"/>
</dbReference>
<protein>
    <submittedName>
        <fullName evidence="2">NTP transferase domain-containing protein</fullName>
    </submittedName>
</protein>
<gene>
    <name evidence="2" type="ORF">GH807_01040</name>
</gene>
<sequence>MKEVMVVRFLRVIIMASGLSRRFGTNKLFAPVNGQPMYCSVLNNVSTFFKNHPDAGIGIVVSAYEEILREADQLGLTAIDNANPEEGQANSIKIGLAWPLKDDFVKHEAAVFLTADQPWLRPETLSDFMLAARSTPAGFLCASAKEVSGSPVSFDQKYYPELFDLTGDGGGKAVMKRHLEDVDYFDINSNELRDVDVPQDIV</sequence>
<name>A0ABR6WGM4_9FIRM</name>
<keyword evidence="2" id="KW-0808">Transferase</keyword>
<feature type="domain" description="MobA-like NTP transferase" evidence="1">
    <location>
        <begin position="12"/>
        <end position="180"/>
    </location>
</feature>
<dbReference type="SUPFAM" id="SSF53448">
    <property type="entry name" value="Nucleotide-diphospho-sugar transferases"/>
    <property type="match status" value="1"/>
</dbReference>
<dbReference type="PANTHER" id="PTHR43777">
    <property type="entry name" value="MOLYBDENUM COFACTOR CYTIDYLYLTRANSFERASE"/>
    <property type="match status" value="1"/>
</dbReference>
<dbReference type="Gene3D" id="3.90.550.10">
    <property type="entry name" value="Spore Coat Polysaccharide Biosynthesis Protein SpsA, Chain A"/>
    <property type="match status" value="1"/>
</dbReference>
<dbReference type="InterPro" id="IPR025877">
    <property type="entry name" value="MobA-like_NTP_Trfase"/>
</dbReference>
<proteinExistence type="predicted"/>
<dbReference type="PANTHER" id="PTHR43777:SF1">
    <property type="entry name" value="MOLYBDENUM COFACTOR CYTIDYLYLTRANSFERASE"/>
    <property type="match status" value="1"/>
</dbReference>
<evidence type="ECO:0000259" key="1">
    <source>
        <dbReference type="Pfam" id="PF12804"/>
    </source>
</evidence>